<dbReference type="AlphaFoldDB" id="A0A1F5HXX7"/>
<evidence type="ECO:0000313" key="1">
    <source>
        <dbReference type="EMBL" id="OGE08819.1"/>
    </source>
</evidence>
<dbReference type="Proteomes" id="UP000179227">
    <property type="component" value="Unassembled WGS sequence"/>
</dbReference>
<dbReference type="EMBL" id="MFBS01000031">
    <property type="protein sequence ID" value="OGE08819.1"/>
    <property type="molecule type" value="Genomic_DNA"/>
</dbReference>
<reference evidence="1 2" key="1">
    <citation type="journal article" date="2016" name="Nat. Commun.">
        <title>Thousands of microbial genomes shed light on interconnected biogeochemical processes in an aquifer system.</title>
        <authorList>
            <person name="Anantharaman K."/>
            <person name="Brown C.T."/>
            <person name="Hug L.A."/>
            <person name="Sharon I."/>
            <person name="Castelle C.J."/>
            <person name="Probst A.J."/>
            <person name="Thomas B.C."/>
            <person name="Singh A."/>
            <person name="Wilkins M.J."/>
            <person name="Karaoz U."/>
            <person name="Brodie E.L."/>
            <person name="Williams K.H."/>
            <person name="Hubbard S.S."/>
            <person name="Banfield J.F."/>
        </authorList>
    </citation>
    <scope>NUCLEOTIDE SEQUENCE [LARGE SCALE GENOMIC DNA]</scope>
</reference>
<dbReference type="STRING" id="1797729.A3A60_02860"/>
<name>A0A1F5HXX7_9BACT</name>
<gene>
    <name evidence="1" type="ORF">A3A60_02860</name>
</gene>
<protein>
    <submittedName>
        <fullName evidence="1">Uncharacterized protein</fullName>
    </submittedName>
</protein>
<organism evidence="1 2">
    <name type="scientific">Candidatus Curtissbacteria bacterium RIFCSPLOWO2_01_FULL_42_26</name>
    <dbReference type="NCBI Taxonomy" id="1797729"/>
    <lineage>
        <taxon>Bacteria</taxon>
        <taxon>Candidatus Curtissiibacteriota</taxon>
    </lineage>
</organism>
<evidence type="ECO:0000313" key="2">
    <source>
        <dbReference type="Proteomes" id="UP000179227"/>
    </source>
</evidence>
<accession>A0A1F5HXX7</accession>
<comment type="caution">
    <text evidence="1">The sequence shown here is derived from an EMBL/GenBank/DDBJ whole genome shotgun (WGS) entry which is preliminary data.</text>
</comment>
<sequence>MTLRQYSKTTILDRHCVVCGKKILIKVYPSKKYQGGHFFGKVELENGKKAEYWECNKCYYN</sequence>
<proteinExistence type="predicted"/>